<accession>A0A810N5A5</accession>
<dbReference type="EMBL" id="AP023359">
    <property type="protein sequence ID" value="BCJ68692.1"/>
    <property type="molecule type" value="Genomic_DNA"/>
</dbReference>
<dbReference type="Proteomes" id="UP000680866">
    <property type="component" value="Chromosome"/>
</dbReference>
<dbReference type="KEGG" id="pry:Prubr_57130"/>
<evidence type="ECO:0000313" key="2">
    <source>
        <dbReference type="Proteomes" id="UP000680866"/>
    </source>
</evidence>
<organism evidence="1 2">
    <name type="scientific">Polymorphospora rubra</name>
    <dbReference type="NCBI Taxonomy" id="338584"/>
    <lineage>
        <taxon>Bacteria</taxon>
        <taxon>Bacillati</taxon>
        <taxon>Actinomycetota</taxon>
        <taxon>Actinomycetes</taxon>
        <taxon>Micromonosporales</taxon>
        <taxon>Micromonosporaceae</taxon>
        <taxon>Polymorphospora</taxon>
    </lineage>
</organism>
<keyword evidence="2" id="KW-1185">Reference proteome</keyword>
<sequence>MLGLGSAAQAAASIFNTRAQIAAAAQARTAQHRFERAQAADRFGHERQLEAVRELRQRDLAELEARLRRENTLLAIRDKTVFDTYPLEEGPGHLRQSLSLLSPDLSALPLVVLLPRFHGTPEPHWAGLRQAVADALRRQLSADGLVLLYDAMRPLSWPHAGFYWNDLYGIPTMIVQVAFARDTLDVSLGGCHLRPRSDAPAEPMRSVYRHRLARPGHWTEETIAELNASVPAGYRLAMPETEADRVGVNIEVAARSVTAVATAAVDAYYLGNRARYRQRFDGSVAMLGRAALPEWPYDLGVAIDQVVDPAFHLLHVAARQLDRGRSDLALATVRESLAVLVHPDYALVGAPYPGLSQSAAAVAGTDDEYRARLAALLDAIAARAAEDGADKLAAEVAEITTAVRDA</sequence>
<protein>
    <submittedName>
        <fullName evidence="1">Uncharacterized protein</fullName>
    </submittedName>
</protein>
<proteinExistence type="predicted"/>
<name>A0A810N5A5_9ACTN</name>
<evidence type="ECO:0000313" key="1">
    <source>
        <dbReference type="EMBL" id="BCJ68692.1"/>
    </source>
</evidence>
<gene>
    <name evidence="1" type="ORF">Prubr_57130</name>
</gene>
<reference evidence="1" key="1">
    <citation type="submission" date="2020-08" db="EMBL/GenBank/DDBJ databases">
        <title>Whole genome shotgun sequence of Polymorphospora rubra NBRC 101157.</title>
        <authorList>
            <person name="Komaki H."/>
            <person name="Tamura T."/>
        </authorList>
    </citation>
    <scope>NUCLEOTIDE SEQUENCE</scope>
    <source>
        <strain evidence="1">NBRC 101157</strain>
    </source>
</reference>
<dbReference type="AlphaFoldDB" id="A0A810N5A5"/>